<evidence type="ECO:0000259" key="2">
    <source>
        <dbReference type="PROSITE" id="PS50882"/>
    </source>
</evidence>
<dbReference type="EMBL" id="WNWQ01001091">
    <property type="protein sequence ID" value="KAE9962323.1"/>
    <property type="molecule type" value="Genomic_DNA"/>
</dbReference>
<dbReference type="GO" id="GO:1990247">
    <property type="term" value="F:N6-methyladenosine-containing RNA reader activity"/>
    <property type="evidence" value="ECO:0007669"/>
    <property type="project" value="TreeGrafter"/>
</dbReference>
<dbReference type="PROSITE" id="PS50882">
    <property type="entry name" value="YTH"/>
    <property type="match status" value="1"/>
</dbReference>
<feature type="compositionally biased region" description="Basic and acidic residues" evidence="1">
    <location>
        <begin position="142"/>
        <end position="156"/>
    </location>
</feature>
<gene>
    <name evidence="3" type="ORF">BLS_000496</name>
</gene>
<dbReference type="InterPro" id="IPR045168">
    <property type="entry name" value="YTH_prot"/>
</dbReference>
<protein>
    <recommendedName>
        <fullName evidence="2">YTH domain-containing protein</fullName>
    </recommendedName>
</protein>
<feature type="region of interest" description="Disordered" evidence="1">
    <location>
        <begin position="111"/>
        <end position="311"/>
    </location>
</feature>
<feature type="region of interest" description="Disordered" evidence="1">
    <location>
        <begin position="390"/>
        <end position="598"/>
    </location>
</feature>
<feature type="compositionally biased region" description="Polar residues" evidence="1">
    <location>
        <begin position="181"/>
        <end position="197"/>
    </location>
</feature>
<feature type="compositionally biased region" description="Acidic residues" evidence="1">
    <location>
        <begin position="33"/>
        <end position="46"/>
    </location>
</feature>
<dbReference type="InterPro" id="IPR007275">
    <property type="entry name" value="YTH_domain"/>
</dbReference>
<feature type="compositionally biased region" description="Low complexity" evidence="1">
    <location>
        <begin position="570"/>
        <end position="588"/>
    </location>
</feature>
<feature type="compositionally biased region" description="Basic and acidic residues" evidence="1">
    <location>
        <begin position="111"/>
        <end position="121"/>
    </location>
</feature>
<dbReference type="GO" id="GO:0000381">
    <property type="term" value="P:regulation of alternative mRNA splicing, via spliceosome"/>
    <property type="evidence" value="ECO:0007669"/>
    <property type="project" value="TreeGrafter"/>
</dbReference>
<dbReference type="Gene3D" id="3.10.590.10">
    <property type="entry name" value="ph1033 like domains"/>
    <property type="match status" value="1"/>
</dbReference>
<feature type="compositionally biased region" description="Basic and acidic residues" evidence="1">
    <location>
        <begin position="228"/>
        <end position="242"/>
    </location>
</feature>
<feature type="compositionally biased region" description="Basic and acidic residues" evidence="1">
    <location>
        <begin position="435"/>
        <end position="450"/>
    </location>
</feature>
<name>A0A8H3U322_VENIN</name>
<evidence type="ECO:0000313" key="4">
    <source>
        <dbReference type="Proteomes" id="UP000433883"/>
    </source>
</evidence>
<dbReference type="GO" id="GO:0005654">
    <property type="term" value="C:nucleoplasm"/>
    <property type="evidence" value="ECO:0007669"/>
    <property type="project" value="TreeGrafter"/>
</dbReference>
<feature type="compositionally biased region" description="Low complexity" evidence="1">
    <location>
        <begin position="283"/>
        <end position="311"/>
    </location>
</feature>
<dbReference type="AlphaFoldDB" id="A0A8H3U322"/>
<dbReference type="Pfam" id="PF04146">
    <property type="entry name" value="YTH"/>
    <property type="match status" value="1"/>
</dbReference>
<dbReference type="GO" id="GO:0003729">
    <property type="term" value="F:mRNA binding"/>
    <property type="evidence" value="ECO:0007669"/>
    <property type="project" value="TreeGrafter"/>
</dbReference>
<feature type="compositionally biased region" description="Polar residues" evidence="1">
    <location>
        <begin position="497"/>
        <end position="511"/>
    </location>
</feature>
<feature type="compositionally biased region" description="Basic residues" evidence="1">
    <location>
        <begin position="198"/>
        <end position="213"/>
    </location>
</feature>
<feature type="compositionally biased region" description="Basic and acidic residues" evidence="1">
    <location>
        <begin position="264"/>
        <end position="281"/>
    </location>
</feature>
<proteinExistence type="predicted"/>
<feature type="region of interest" description="Disordered" evidence="1">
    <location>
        <begin position="24"/>
        <end position="48"/>
    </location>
</feature>
<evidence type="ECO:0000313" key="3">
    <source>
        <dbReference type="EMBL" id="KAE9962323.1"/>
    </source>
</evidence>
<comment type="caution">
    <text evidence="3">The sequence shown here is derived from an EMBL/GenBank/DDBJ whole genome shotgun (WGS) entry which is preliminary data.</text>
</comment>
<feature type="domain" description="YTH" evidence="2">
    <location>
        <begin position="607"/>
        <end position="740"/>
    </location>
</feature>
<dbReference type="PANTHER" id="PTHR12357:SF3">
    <property type="entry name" value="YTH DOMAIN-CONTAINING PROTEIN 1"/>
    <property type="match status" value="1"/>
</dbReference>
<sequence>MAWQPPTQPSNAMAYPYFAYYSQQDSNQPNLNYDEDNDGWDDDENEGYQNQNAYYYNDHQNVDTTVNMGGYDGAIEPNTGPVPTSIALATLETDIQNRTALLKAKILEKRASSRGANKPENEETASAFERPPQESQSAIDTLVKEARAAAEEKAKQNDSPYNEPVEEVGTVENAAQRVSPVDSTPTLTPTDSVQNSSKARKGGQKSSKQAKHAAKTELRAQQLQKQQESAHKMSKDRAELLAKHAANQNDEQLPSDIGSGHNAPEAKETNSEPRIATEEQPVKSASAAKTKSPATLPSRSETLLSTSTLQQESSTALVPVVKISPQVVAEDGHDTVASYSRHFDDLDEWLEVTGYHDRANREQTLSLHRRRAQLEREMADIDRELEQTVASRARSARATIRRPSSTVSSMPPPPAPAADIASVGASTRAGAKRARSPERDTEHADKHQRTDPASNVTKPSTSDKIGTSSNALEIPSGPRRKDPSPGLNIRGAEKSLTKNTRARSFSPTARRSSAAHDRPDHHTLRGRYATREPSPKRPIAAAYGSRSPVPSTWNAYREPPRSSGIDQSTSYRGRQFSGSRGGSVSQGRTENNANTSSLGLGLQRGGCRYFMIKSWNHENVQAALKEGTWATQVQNEELFAEAFKNSRHVIFFFSVNNSKAFQGYARMESLPGVAPQPSWLQNLRWPSSPPFYIRWITNAETRFNRVGHLKNSLNEGQAVLVGRDGQEIEEGCGAALCEAIDEENKWNRGGGEFVF</sequence>
<feature type="compositionally biased region" description="Basic and acidic residues" evidence="1">
    <location>
        <begin position="514"/>
        <end position="535"/>
    </location>
</feature>
<feature type="compositionally biased region" description="Low complexity" evidence="1">
    <location>
        <begin position="390"/>
        <end position="409"/>
    </location>
</feature>
<accession>A0A8H3U322</accession>
<dbReference type="CDD" id="cd21134">
    <property type="entry name" value="YTH"/>
    <property type="match status" value="1"/>
</dbReference>
<feature type="compositionally biased region" description="Polar residues" evidence="1">
    <location>
        <begin position="589"/>
        <end position="598"/>
    </location>
</feature>
<organism evidence="3 4">
    <name type="scientific">Venturia inaequalis</name>
    <name type="common">Apple scab fungus</name>
    <dbReference type="NCBI Taxonomy" id="5025"/>
    <lineage>
        <taxon>Eukaryota</taxon>
        <taxon>Fungi</taxon>
        <taxon>Dikarya</taxon>
        <taxon>Ascomycota</taxon>
        <taxon>Pezizomycotina</taxon>
        <taxon>Dothideomycetes</taxon>
        <taxon>Pleosporomycetidae</taxon>
        <taxon>Venturiales</taxon>
        <taxon>Venturiaceae</taxon>
        <taxon>Venturia</taxon>
    </lineage>
</organism>
<reference evidence="3 4" key="1">
    <citation type="submission" date="2019-11" db="EMBL/GenBank/DDBJ databases">
        <title>Venturia inaequalis Genome Resource.</title>
        <authorList>
            <person name="Lichtner F.J."/>
        </authorList>
    </citation>
    <scope>NUCLEOTIDE SEQUENCE [LARGE SCALE GENOMIC DNA]</scope>
    <source>
        <strain evidence="3">Bline_iso_100314</strain>
    </source>
</reference>
<evidence type="ECO:0000256" key="1">
    <source>
        <dbReference type="SAM" id="MobiDB-lite"/>
    </source>
</evidence>
<dbReference type="GO" id="GO:0000398">
    <property type="term" value="P:mRNA splicing, via spliceosome"/>
    <property type="evidence" value="ECO:0007669"/>
    <property type="project" value="TreeGrafter"/>
</dbReference>
<dbReference type="Proteomes" id="UP000433883">
    <property type="component" value="Unassembled WGS sequence"/>
</dbReference>
<dbReference type="PANTHER" id="PTHR12357">
    <property type="entry name" value="YTH YT521-B HOMOLOGY DOMAIN-CONTAINING"/>
    <property type="match status" value="1"/>
</dbReference>
<feature type="compositionally biased region" description="Polar residues" evidence="1">
    <location>
        <begin position="451"/>
        <end position="471"/>
    </location>
</feature>